<name>W7UDX8_RUMFL</name>
<dbReference type="PATRIC" id="fig|1341157.4.peg.3203"/>
<accession>W7UDX8</accession>
<feature type="transmembrane region" description="Helical" evidence="2">
    <location>
        <begin position="156"/>
        <end position="181"/>
    </location>
</feature>
<comment type="caution">
    <text evidence="3">The sequence shown here is derived from an EMBL/GenBank/DDBJ whole genome shotgun (WGS) entry which is preliminary data.</text>
</comment>
<evidence type="ECO:0000313" key="4">
    <source>
        <dbReference type="Proteomes" id="UP000019365"/>
    </source>
</evidence>
<feature type="transmembrane region" description="Helical" evidence="2">
    <location>
        <begin position="123"/>
        <end position="144"/>
    </location>
</feature>
<keyword evidence="2" id="KW-0812">Transmembrane</keyword>
<sequence length="354" mass="37701">MPSLIRNAKRSVKELKSEINDLRKTTANIDSSVCNLDDVIASLRSSTSTQEEKIEKLQEIKEEVEDFIDDVVEIDEEAAEAINQSKDDFYDDYYYLKPDSEKSGWEKFKDGCKKVGEWCKEHWKVIVTVVLVVAAVVCLFIPGVNAAVAGLAFGKLILDLAAGVLIGAVIGGTIGGVIGAISPNSTFLEGLENGAFGGAVGGLITGGLGGVVSSFTGAELTLAQSMLVGGGGDAITSIITDLGDIAFKGDNISFSTIVCNALFSFGTGALFSGLSGKLGELLPIKIRGLNKGRDSWKFTWNYELANVGRNRISLKAIFKGIGAKFIDDLWDNTIEIFKGGTGEGWESYKKAVSA</sequence>
<dbReference type="AlphaFoldDB" id="W7UDX8"/>
<evidence type="ECO:0000313" key="3">
    <source>
        <dbReference type="EMBL" id="EWM52143.1"/>
    </source>
</evidence>
<dbReference type="Proteomes" id="UP000019365">
    <property type="component" value="Unassembled WGS sequence"/>
</dbReference>
<keyword evidence="1" id="KW-0175">Coiled coil</keyword>
<reference evidence="3 4" key="1">
    <citation type="journal article" date="2014" name="PLoS ONE">
        <title>Rumen cellulosomics: divergent fiber-degrading strategies revealed by comparative genome-wide analysis of six ruminococcal strains.</title>
        <authorList>
            <person name="Dassa B."/>
            <person name="Borovok I."/>
            <person name="Ruimy-Israeli V."/>
            <person name="Lamed R."/>
            <person name="Flint H.J."/>
            <person name="Duncan S.H."/>
            <person name="Henrissat B."/>
            <person name="Coutinho P."/>
            <person name="Morrison M."/>
            <person name="Mosoni P."/>
            <person name="Yeoman C.J."/>
            <person name="White B.A."/>
            <person name="Bayer E.A."/>
        </authorList>
    </citation>
    <scope>NUCLEOTIDE SEQUENCE [LARGE SCALE GENOMIC DNA]</scope>
    <source>
        <strain evidence="3 4">007c</strain>
    </source>
</reference>
<dbReference type="OrthoDB" id="1829139at2"/>
<feature type="coiled-coil region" evidence="1">
    <location>
        <begin position="50"/>
        <end position="77"/>
    </location>
</feature>
<keyword evidence="4" id="KW-1185">Reference proteome</keyword>
<dbReference type="EMBL" id="ATAX01000037">
    <property type="protein sequence ID" value="EWM52143.1"/>
    <property type="molecule type" value="Genomic_DNA"/>
</dbReference>
<keyword evidence="2" id="KW-1133">Transmembrane helix</keyword>
<evidence type="ECO:0000256" key="1">
    <source>
        <dbReference type="SAM" id="Coils"/>
    </source>
</evidence>
<dbReference type="eggNOG" id="COG1372">
    <property type="taxonomic scope" value="Bacteria"/>
</dbReference>
<dbReference type="RefSeq" id="WP_051456738.1">
    <property type="nucleotide sequence ID" value="NZ_ATAX01000037.1"/>
</dbReference>
<keyword evidence="2" id="KW-0472">Membrane</keyword>
<proteinExistence type="predicted"/>
<protein>
    <submittedName>
        <fullName evidence="3">Uncharacterized protein</fullName>
    </submittedName>
</protein>
<organism evidence="3 4">
    <name type="scientific">Ruminococcus flavefaciens 007c</name>
    <dbReference type="NCBI Taxonomy" id="1341157"/>
    <lineage>
        <taxon>Bacteria</taxon>
        <taxon>Bacillati</taxon>
        <taxon>Bacillota</taxon>
        <taxon>Clostridia</taxon>
        <taxon>Eubacteriales</taxon>
        <taxon>Oscillospiraceae</taxon>
        <taxon>Ruminococcus</taxon>
    </lineage>
</organism>
<gene>
    <name evidence="3" type="ORF">RF007C_01855</name>
</gene>
<evidence type="ECO:0000256" key="2">
    <source>
        <dbReference type="SAM" id="Phobius"/>
    </source>
</evidence>